<evidence type="ECO:0000256" key="1">
    <source>
        <dbReference type="ARBA" id="ARBA00001971"/>
    </source>
</evidence>
<evidence type="ECO:0000256" key="6">
    <source>
        <dbReference type="ARBA" id="ARBA00023004"/>
    </source>
</evidence>
<dbReference type="GO" id="GO:0008395">
    <property type="term" value="F:steroid hydroxylase activity"/>
    <property type="evidence" value="ECO:0007669"/>
    <property type="project" value="TreeGrafter"/>
</dbReference>
<evidence type="ECO:0000256" key="5">
    <source>
        <dbReference type="ARBA" id="ARBA00023002"/>
    </source>
</evidence>
<dbReference type="SUPFAM" id="SSF48264">
    <property type="entry name" value="Cytochrome P450"/>
    <property type="match status" value="1"/>
</dbReference>
<keyword evidence="11" id="KW-1133">Transmembrane helix</keyword>
<feature type="transmembrane region" description="Helical" evidence="11">
    <location>
        <begin position="6"/>
        <end position="24"/>
    </location>
</feature>
<feature type="transmembrane region" description="Helical" evidence="11">
    <location>
        <begin position="316"/>
        <end position="339"/>
    </location>
</feature>
<keyword evidence="4 9" id="KW-0479">Metal-binding</keyword>
<dbReference type="PRINTS" id="PR00463">
    <property type="entry name" value="EP450I"/>
</dbReference>
<evidence type="ECO:0000256" key="4">
    <source>
        <dbReference type="ARBA" id="ARBA00022723"/>
    </source>
</evidence>
<dbReference type="GO" id="GO:0005506">
    <property type="term" value="F:iron ion binding"/>
    <property type="evidence" value="ECO:0007669"/>
    <property type="project" value="InterPro"/>
</dbReference>
<dbReference type="GO" id="GO:0016705">
    <property type="term" value="F:oxidoreductase activity, acting on paired donors, with incorporation or reduction of molecular oxygen"/>
    <property type="evidence" value="ECO:0007669"/>
    <property type="project" value="InterPro"/>
</dbReference>
<dbReference type="Proteomes" id="UP000887578">
    <property type="component" value="Unplaced"/>
</dbReference>
<name>A0A914QA92_9BILA</name>
<dbReference type="PANTHER" id="PTHR24302:SF15">
    <property type="entry name" value="FATTY-ACID PEROXYGENASE"/>
    <property type="match status" value="1"/>
</dbReference>
<dbReference type="InterPro" id="IPR050705">
    <property type="entry name" value="Cytochrome_P450_3A"/>
</dbReference>
<evidence type="ECO:0000256" key="9">
    <source>
        <dbReference type="PIRSR" id="PIRSR602401-1"/>
    </source>
</evidence>
<evidence type="ECO:0000256" key="2">
    <source>
        <dbReference type="ARBA" id="ARBA00010617"/>
    </source>
</evidence>
<proteinExistence type="inferred from homology"/>
<dbReference type="PRINTS" id="PR00385">
    <property type="entry name" value="P450"/>
</dbReference>
<keyword evidence="3 9" id="KW-0349">Heme</keyword>
<evidence type="ECO:0000256" key="8">
    <source>
        <dbReference type="ARBA" id="ARBA00043906"/>
    </source>
</evidence>
<organism evidence="12 13">
    <name type="scientific">Panagrolaimus davidi</name>
    <dbReference type="NCBI Taxonomy" id="227884"/>
    <lineage>
        <taxon>Eukaryota</taxon>
        <taxon>Metazoa</taxon>
        <taxon>Ecdysozoa</taxon>
        <taxon>Nematoda</taxon>
        <taxon>Chromadorea</taxon>
        <taxon>Rhabditida</taxon>
        <taxon>Tylenchina</taxon>
        <taxon>Panagrolaimomorpha</taxon>
        <taxon>Panagrolaimoidea</taxon>
        <taxon>Panagrolaimidae</taxon>
        <taxon>Panagrolaimus</taxon>
    </lineage>
</organism>
<evidence type="ECO:0000256" key="10">
    <source>
        <dbReference type="RuleBase" id="RU000461"/>
    </source>
</evidence>
<dbReference type="Gene3D" id="1.10.630.10">
    <property type="entry name" value="Cytochrome P450"/>
    <property type="match status" value="1"/>
</dbReference>
<feature type="binding site" description="axial binding residue" evidence="9">
    <location>
        <position position="458"/>
    </location>
    <ligand>
        <name>heme</name>
        <dbReference type="ChEBI" id="CHEBI:30413"/>
    </ligand>
    <ligandPart>
        <name>Fe</name>
        <dbReference type="ChEBI" id="CHEBI:18248"/>
    </ligandPart>
</feature>
<sequence>MLTFVFTFIAIVFTLFGIYYLYAYNNAYYWKRRGVPGPISKNYFINFLEVLLNPNYNGCFLYRDWTKEYGPVYGLLEGSRKILVVADLKLAQDILVKEFEKFHARKVGALVPDMNKDKGVDVFLASGSRWKRLRTIMNPCFSVNNLKSLIPIMDDSCKVMMEFLEKPVKTKKPFDISKYYHELTMDVICRIAVGQKGTKQFDNPNVEMIKAILSRKGVEWLDDLAHMFPALGPYFFKFLLGFLVKFINLPGFHLMESIKKSIEEKKIEKANGITANTDFIGIFIDAEADSIKDEAFTKTSMKIEKKMNIEETVMNCFLFLIAGYDTTANTLAIVTWYLIQYPEIQEQLFDEIESCCPDDECTYDQLNQLKLCEAIIKEALRLNPIGTLVVSRRCVEPTTLGKIPIEKGTYVQVDVMSLHYDKKIWGENAEEFCPERFYDLSIEQQMAYFSFGAGPRICIGMRLTLMEQKLAFVKILKKYKMKKCSETSNECKLVGSVILGPENVMVEFENRK</sequence>
<protein>
    <submittedName>
        <fullName evidence="13">Cytochrome P450</fullName>
    </submittedName>
</protein>
<comment type="function">
    <text evidence="8">Cytochromes P450 are a group of heme-thiolate monooxygenases. They oxidize a variety of structurally unrelated compounds, including steroids, fatty acids, and xenobiotics.</text>
</comment>
<dbReference type="PANTHER" id="PTHR24302">
    <property type="entry name" value="CYTOCHROME P450 FAMILY 3"/>
    <property type="match status" value="1"/>
</dbReference>
<dbReference type="InterPro" id="IPR002401">
    <property type="entry name" value="Cyt_P450_E_grp-I"/>
</dbReference>
<dbReference type="GO" id="GO:0020037">
    <property type="term" value="F:heme binding"/>
    <property type="evidence" value="ECO:0007669"/>
    <property type="project" value="InterPro"/>
</dbReference>
<dbReference type="WBParaSite" id="PDA_v2.g28088.t1">
    <property type="protein sequence ID" value="PDA_v2.g28088.t1"/>
    <property type="gene ID" value="PDA_v2.g28088"/>
</dbReference>
<keyword evidence="5 10" id="KW-0560">Oxidoreductase</keyword>
<keyword evidence="11" id="KW-0812">Transmembrane</keyword>
<dbReference type="InterPro" id="IPR036396">
    <property type="entry name" value="Cyt_P450_sf"/>
</dbReference>
<evidence type="ECO:0000256" key="3">
    <source>
        <dbReference type="ARBA" id="ARBA00022617"/>
    </source>
</evidence>
<evidence type="ECO:0000313" key="12">
    <source>
        <dbReference type="Proteomes" id="UP000887578"/>
    </source>
</evidence>
<dbReference type="PROSITE" id="PS00086">
    <property type="entry name" value="CYTOCHROME_P450"/>
    <property type="match status" value="1"/>
</dbReference>
<dbReference type="FunFam" id="1.10.630.10:FF:000182">
    <property type="entry name" value="Cytochrome P450 3A4"/>
    <property type="match status" value="1"/>
</dbReference>
<evidence type="ECO:0000256" key="7">
    <source>
        <dbReference type="ARBA" id="ARBA00023033"/>
    </source>
</evidence>
<dbReference type="InterPro" id="IPR001128">
    <property type="entry name" value="Cyt_P450"/>
</dbReference>
<keyword evidence="7 10" id="KW-0503">Monooxygenase</keyword>
<evidence type="ECO:0000256" key="11">
    <source>
        <dbReference type="SAM" id="Phobius"/>
    </source>
</evidence>
<keyword evidence="12" id="KW-1185">Reference proteome</keyword>
<comment type="cofactor">
    <cofactor evidence="1 9">
        <name>heme</name>
        <dbReference type="ChEBI" id="CHEBI:30413"/>
    </cofactor>
</comment>
<dbReference type="Pfam" id="PF00067">
    <property type="entry name" value="p450"/>
    <property type="match status" value="1"/>
</dbReference>
<comment type="similarity">
    <text evidence="2 10">Belongs to the cytochrome P450 family.</text>
</comment>
<reference evidence="13" key="1">
    <citation type="submission" date="2022-11" db="UniProtKB">
        <authorList>
            <consortium name="WormBaseParasite"/>
        </authorList>
    </citation>
    <scope>IDENTIFICATION</scope>
</reference>
<dbReference type="InterPro" id="IPR017972">
    <property type="entry name" value="Cyt_P450_CS"/>
</dbReference>
<dbReference type="AlphaFoldDB" id="A0A914QA92"/>
<keyword evidence="11" id="KW-0472">Membrane</keyword>
<accession>A0A914QA92</accession>
<evidence type="ECO:0000313" key="13">
    <source>
        <dbReference type="WBParaSite" id="PDA_v2.g28088.t1"/>
    </source>
</evidence>
<keyword evidence="6 9" id="KW-0408">Iron</keyword>